<evidence type="ECO:0000259" key="2">
    <source>
        <dbReference type="Pfam" id="PF08044"/>
    </source>
</evidence>
<evidence type="ECO:0000256" key="1">
    <source>
        <dbReference type="SAM" id="Phobius"/>
    </source>
</evidence>
<dbReference type="InterPro" id="IPR025241">
    <property type="entry name" value="DUF4190"/>
</dbReference>
<feature type="transmembrane region" description="Helical" evidence="1">
    <location>
        <begin position="122"/>
        <end position="146"/>
    </location>
</feature>
<dbReference type="Pfam" id="PF13828">
    <property type="entry name" value="DUF4190"/>
    <property type="match status" value="1"/>
</dbReference>
<keyword evidence="1" id="KW-0472">Membrane</keyword>
<keyword evidence="1" id="KW-1133">Transmembrane helix</keyword>
<dbReference type="Pfam" id="PF08044">
    <property type="entry name" value="DUF1707"/>
    <property type="match status" value="1"/>
</dbReference>
<sequence length="148" mass="15704">MDVLKAAYAEGRLSHGEYVQRIDCAHRAVTLGELSGLVRDLPQGPVPVMMPQQQPFPAQLPATFLPRPPLPPPNGMAVGSLICGMLTVVTWGVAGVPAVVLGHVAKSRIRRTGERGEGMATAGLVLGYVSVAFWAVVLCMAMVMMITQ</sequence>
<name>A0ABT0X7W4_9ACTN</name>
<dbReference type="InterPro" id="IPR012551">
    <property type="entry name" value="DUF1707_SHOCT-like"/>
</dbReference>
<protein>
    <submittedName>
        <fullName evidence="4">DUF1707 and DUF4190 domain-containing protein</fullName>
    </submittedName>
</protein>
<feature type="domain" description="DUF4190" evidence="3">
    <location>
        <begin position="76"/>
        <end position="136"/>
    </location>
</feature>
<evidence type="ECO:0000259" key="3">
    <source>
        <dbReference type="Pfam" id="PF13828"/>
    </source>
</evidence>
<dbReference type="EMBL" id="JAMQGM010000030">
    <property type="protein sequence ID" value="MCM2578623.1"/>
    <property type="molecule type" value="Genomic_DNA"/>
</dbReference>
<feature type="transmembrane region" description="Helical" evidence="1">
    <location>
        <begin position="76"/>
        <end position="101"/>
    </location>
</feature>
<evidence type="ECO:0000313" key="4">
    <source>
        <dbReference type="EMBL" id="MCM2578623.1"/>
    </source>
</evidence>
<gene>
    <name evidence="4" type="ORF">M1E25_14895</name>
</gene>
<evidence type="ECO:0000313" key="5">
    <source>
        <dbReference type="Proteomes" id="UP001167160"/>
    </source>
</evidence>
<comment type="caution">
    <text evidence="4">The sequence shown here is derived from an EMBL/GenBank/DDBJ whole genome shotgun (WGS) entry which is preliminary data.</text>
</comment>
<organism evidence="4 5">
    <name type="scientific">Streptomyces meridianus</name>
    <dbReference type="NCBI Taxonomy" id="2938945"/>
    <lineage>
        <taxon>Bacteria</taxon>
        <taxon>Bacillati</taxon>
        <taxon>Actinomycetota</taxon>
        <taxon>Actinomycetes</taxon>
        <taxon>Kitasatosporales</taxon>
        <taxon>Streptomycetaceae</taxon>
        <taxon>Streptomyces</taxon>
    </lineage>
</organism>
<accession>A0ABT0X7W4</accession>
<dbReference type="Proteomes" id="UP001167160">
    <property type="component" value="Unassembled WGS sequence"/>
</dbReference>
<keyword evidence="1" id="KW-0812">Transmembrane</keyword>
<reference evidence="4" key="1">
    <citation type="journal article" date="2023" name="Int. J. Syst. Evol. Microbiol.">
        <title>Streptomyces meridianus sp. nov. isolated from brackish water of the Tagus estuary in Alcochete, Portugal.</title>
        <authorList>
            <person name="Santos J.D.N."/>
            <person name="Klimek D."/>
            <person name="Calusinska M."/>
            <person name="Lobo Da Cunha A."/>
            <person name="Catita J."/>
            <person name="Goncalves H."/>
            <person name="Gonzalez I."/>
            <person name="Reyes F."/>
            <person name="Lage O.M."/>
        </authorList>
    </citation>
    <scope>NUCLEOTIDE SEQUENCE</scope>
    <source>
        <strain evidence="4">MTZ3.1</strain>
    </source>
</reference>
<keyword evidence="5" id="KW-1185">Reference proteome</keyword>
<feature type="domain" description="DUF1707" evidence="2">
    <location>
        <begin position="1"/>
        <end position="42"/>
    </location>
</feature>
<proteinExistence type="predicted"/>